<feature type="domain" description="GGDEF" evidence="5">
    <location>
        <begin position="413"/>
        <end position="546"/>
    </location>
</feature>
<dbReference type="InterPro" id="IPR003660">
    <property type="entry name" value="HAMP_dom"/>
</dbReference>
<dbReference type="PANTHER" id="PTHR45138:SF9">
    <property type="entry name" value="DIGUANYLATE CYCLASE DGCM-RELATED"/>
    <property type="match status" value="1"/>
</dbReference>
<dbReference type="InterPro" id="IPR000160">
    <property type="entry name" value="GGDEF_dom"/>
</dbReference>
<dbReference type="SMART" id="SM00267">
    <property type="entry name" value="GGDEF"/>
    <property type="match status" value="1"/>
</dbReference>
<evidence type="ECO:0000256" key="1">
    <source>
        <dbReference type="ARBA" id="ARBA00012528"/>
    </source>
</evidence>
<name>A0ABV7HGQ9_9GAMM</name>
<sequence length="553" mass="62744">MKLKHLLIVVFVILAAIPLFIGLQFLNQYTGEHHRKLFEEHISSLSLVAKQRIVSVVDRIKDNTALISSRTQMRISLAKWNETGAEEHRSKLTKIINDAKFGLSHLKDIQVFNLRGQLVTTTPTHQVIPSLDLAKLNQNNISLEMENDTLVIVNVSPLSLNHEIIGYLKVAFFANVITNLVRDRNGLRQTGEWLIAVRDEVGDALFVVPLKYDHKAAFKRKIDRNRLDIPIIQALLGNEIVMSYAPDYTGTPVLASTRYIKEQDWGIVAKINEEEVNQMVHENAFFIYVAELVIILLSVFVGVVLSVYISSPIERLKKHIDVVAKGSFEHPPFTGGWHEVKELTTHFSYMIQALKDLNENLQTKVDLRTKELVDANKKLEQLIVRDPLTHLYNCRYLQERLIEEIQRAQRYNTPLACILIDIDNFKSINKAWGHEVGDDVLIRLANLLKEAVRETDTLARLAGQRFCIVLSVCSEESARNFLERLRTDISELEFVSANQSFHITCSIGLALMSDTAKDAESMISAAEKALYYAKDAGRNRVVSYSDLSTSSNK</sequence>
<feature type="transmembrane region" description="Helical" evidence="3">
    <location>
        <begin position="285"/>
        <end position="309"/>
    </location>
</feature>
<comment type="caution">
    <text evidence="6">The sequence shown here is derived from an EMBL/GenBank/DDBJ whole genome shotgun (WGS) entry which is preliminary data.</text>
</comment>
<keyword evidence="7" id="KW-1185">Reference proteome</keyword>
<dbReference type="SUPFAM" id="SSF55073">
    <property type="entry name" value="Nucleotide cyclase"/>
    <property type="match status" value="1"/>
</dbReference>
<keyword evidence="3" id="KW-0472">Membrane</keyword>
<comment type="catalytic activity">
    <reaction evidence="2">
        <text>2 GTP = 3',3'-c-di-GMP + 2 diphosphate</text>
        <dbReference type="Rhea" id="RHEA:24898"/>
        <dbReference type="ChEBI" id="CHEBI:33019"/>
        <dbReference type="ChEBI" id="CHEBI:37565"/>
        <dbReference type="ChEBI" id="CHEBI:58805"/>
        <dbReference type="EC" id="2.7.7.65"/>
    </reaction>
</comment>
<feature type="domain" description="HAMP" evidence="4">
    <location>
        <begin position="307"/>
        <end position="359"/>
    </location>
</feature>
<evidence type="ECO:0000313" key="6">
    <source>
        <dbReference type="EMBL" id="MFC3151813.1"/>
    </source>
</evidence>
<organism evidence="6 7">
    <name type="scientific">Litoribrevibacter euphylliae</name>
    <dbReference type="NCBI Taxonomy" id="1834034"/>
    <lineage>
        <taxon>Bacteria</taxon>
        <taxon>Pseudomonadati</taxon>
        <taxon>Pseudomonadota</taxon>
        <taxon>Gammaproteobacteria</taxon>
        <taxon>Oceanospirillales</taxon>
        <taxon>Oceanospirillaceae</taxon>
        <taxon>Litoribrevibacter</taxon>
    </lineage>
</organism>
<dbReference type="SUPFAM" id="SSF158472">
    <property type="entry name" value="HAMP domain-like"/>
    <property type="match status" value="1"/>
</dbReference>
<dbReference type="EMBL" id="JBHRSZ010000004">
    <property type="protein sequence ID" value="MFC3151813.1"/>
    <property type="molecule type" value="Genomic_DNA"/>
</dbReference>
<dbReference type="NCBIfam" id="TIGR00254">
    <property type="entry name" value="GGDEF"/>
    <property type="match status" value="1"/>
</dbReference>
<dbReference type="PANTHER" id="PTHR45138">
    <property type="entry name" value="REGULATORY COMPONENTS OF SENSORY TRANSDUCTION SYSTEM"/>
    <property type="match status" value="1"/>
</dbReference>
<dbReference type="InterPro" id="IPR029787">
    <property type="entry name" value="Nucleotide_cyclase"/>
</dbReference>
<reference evidence="7" key="1">
    <citation type="journal article" date="2019" name="Int. J. Syst. Evol. Microbiol.">
        <title>The Global Catalogue of Microorganisms (GCM) 10K type strain sequencing project: providing services to taxonomists for standard genome sequencing and annotation.</title>
        <authorList>
            <consortium name="The Broad Institute Genomics Platform"/>
            <consortium name="The Broad Institute Genome Sequencing Center for Infectious Disease"/>
            <person name="Wu L."/>
            <person name="Ma J."/>
        </authorList>
    </citation>
    <scope>NUCLEOTIDE SEQUENCE [LARGE SCALE GENOMIC DNA]</scope>
    <source>
        <strain evidence="7">KCTC 52438</strain>
    </source>
</reference>
<evidence type="ECO:0000313" key="7">
    <source>
        <dbReference type="Proteomes" id="UP001595476"/>
    </source>
</evidence>
<evidence type="ECO:0000256" key="2">
    <source>
        <dbReference type="ARBA" id="ARBA00034247"/>
    </source>
</evidence>
<dbReference type="Gene3D" id="6.10.340.10">
    <property type="match status" value="1"/>
</dbReference>
<keyword evidence="6" id="KW-0808">Transferase</keyword>
<dbReference type="EC" id="2.7.7.65" evidence="1"/>
<evidence type="ECO:0000259" key="5">
    <source>
        <dbReference type="PROSITE" id="PS50887"/>
    </source>
</evidence>
<dbReference type="PROSITE" id="PS50885">
    <property type="entry name" value="HAMP"/>
    <property type="match status" value="1"/>
</dbReference>
<dbReference type="CDD" id="cd01949">
    <property type="entry name" value="GGDEF"/>
    <property type="match status" value="1"/>
</dbReference>
<evidence type="ECO:0000256" key="3">
    <source>
        <dbReference type="SAM" id="Phobius"/>
    </source>
</evidence>
<dbReference type="GO" id="GO:0052621">
    <property type="term" value="F:diguanylate cyclase activity"/>
    <property type="evidence" value="ECO:0007669"/>
    <property type="project" value="UniProtKB-EC"/>
</dbReference>
<keyword evidence="3" id="KW-1133">Transmembrane helix</keyword>
<keyword evidence="6" id="KW-0548">Nucleotidyltransferase</keyword>
<proteinExistence type="predicted"/>
<dbReference type="Pfam" id="PF00990">
    <property type="entry name" value="GGDEF"/>
    <property type="match status" value="1"/>
</dbReference>
<dbReference type="InterPro" id="IPR043128">
    <property type="entry name" value="Rev_trsase/Diguanyl_cyclase"/>
</dbReference>
<evidence type="ECO:0000259" key="4">
    <source>
        <dbReference type="PROSITE" id="PS50885"/>
    </source>
</evidence>
<dbReference type="Proteomes" id="UP001595476">
    <property type="component" value="Unassembled WGS sequence"/>
</dbReference>
<dbReference type="RefSeq" id="WP_386721277.1">
    <property type="nucleotide sequence ID" value="NZ_JBHRSZ010000004.1"/>
</dbReference>
<dbReference type="PROSITE" id="PS50887">
    <property type="entry name" value="GGDEF"/>
    <property type="match status" value="1"/>
</dbReference>
<protein>
    <recommendedName>
        <fullName evidence="1">diguanylate cyclase</fullName>
        <ecNumber evidence="1">2.7.7.65</ecNumber>
    </recommendedName>
</protein>
<dbReference type="InterPro" id="IPR050469">
    <property type="entry name" value="Diguanylate_Cyclase"/>
</dbReference>
<gene>
    <name evidence="6" type="ORF">ACFOEK_12305</name>
</gene>
<keyword evidence="3" id="KW-0812">Transmembrane</keyword>
<dbReference type="Gene3D" id="3.30.70.270">
    <property type="match status" value="1"/>
</dbReference>
<accession>A0ABV7HGQ9</accession>